<sequence length="220" mass="23764">MGQPVVEISDDLGVKTADGSWQPRHVVIAVPPAVAVTTIRLPHSLPTNLMAVALRTPVWMGDTIKVVAMYDEPFWRTDGLAGAAISRVGPLHEMHDLSGPDGLPAAIFGFARGGQPNGLDETDVRAQMARIFGPHAGVPQELQIQDWSRDQWTNPAASAEEYVPTAPDYSMFGHAMYQQPHLSGRLHWSSTETAPLYAGHIEGALEAAERTVRAISACPE</sequence>
<dbReference type="GO" id="GO:0016491">
    <property type="term" value="F:oxidoreductase activity"/>
    <property type="evidence" value="ECO:0007669"/>
    <property type="project" value="InterPro"/>
</dbReference>
<dbReference type="PANTHER" id="PTHR43563">
    <property type="entry name" value="AMINE OXIDASE"/>
    <property type="match status" value="1"/>
</dbReference>
<organism evidence="3">
    <name type="scientific">freshwater metagenome</name>
    <dbReference type="NCBI Taxonomy" id="449393"/>
    <lineage>
        <taxon>unclassified sequences</taxon>
        <taxon>metagenomes</taxon>
        <taxon>ecological metagenomes</taxon>
    </lineage>
</organism>
<comment type="similarity">
    <text evidence="1">Belongs to the flavin monoamine oxidase family.</text>
</comment>
<dbReference type="InterPro" id="IPR050703">
    <property type="entry name" value="Flavin_MAO"/>
</dbReference>
<dbReference type="InterPro" id="IPR036188">
    <property type="entry name" value="FAD/NAD-bd_sf"/>
</dbReference>
<dbReference type="EMBL" id="CAFBNE010000016">
    <property type="protein sequence ID" value="CAB4938915.1"/>
    <property type="molecule type" value="Genomic_DNA"/>
</dbReference>
<gene>
    <name evidence="3" type="ORF">UFOPK3772_00772</name>
</gene>
<evidence type="ECO:0000259" key="2">
    <source>
        <dbReference type="Pfam" id="PF01593"/>
    </source>
</evidence>
<proteinExistence type="inferred from homology"/>
<name>A0A6J7J6M5_9ZZZZ</name>
<reference evidence="3" key="1">
    <citation type="submission" date="2020-05" db="EMBL/GenBank/DDBJ databases">
        <authorList>
            <person name="Chiriac C."/>
            <person name="Salcher M."/>
            <person name="Ghai R."/>
            <person name="Kavagutti S V."/>
        </authorList>
    </citation>
    <scope>NUCLEOTIDE SEQUENCE</scope>
</reference>
<evidence type="ECO:0000313" key="3">
    <source>
        <dbReference type="EMBL" id="CAB4938915.1"/>
    </source>
</evidence>
<accession>A0A6J7J6M5</accession>
<dbReference type="SUPFAM" id="SSF51905">
    <property type="entry name" value="FAD/NAD(P)-binding domain"/>
    <property type="match status" value="1"/>
</dbReference>
<dbReference type="AlphaFoldDB" id="A0A6J7J6M5"/>
<dbReference type="Gene3D" id="3.50.50.60">
    <property type="entry name" value="FAD/NAD(P)-binding domain"/>
    <property type="match status" value="1"/>
</dbReference>
<dbReference type="Pfam" id="PF01593">
    <property type="entry name" value="Amino_oxidase"/>
    <property type="match status" value="1"/>
</dbReference>
<protein>
    <submittedName>
        <fullName evidence="3">Unannotated protein</fullName>
    </submittedName>
</protein>
<dbReference type="PANTHER" id="PTHR43563:SF1">
    <property type="entry name" value="AMINE OXIDASE [FLAVIN-CONTAINING] B"/>
    <property type="match status" value="1"/>
</dbReference>
<dbReference type="InterPro" id="IPR002937">
    <property type="entry name" value="Amino_oxidase"/>
</dbReference>
<dbReference type="SUPFAM" id="SSF54373">
    <property type="entry name" value="FAD-linked reductases, C-terminal domain"/>
    <property type="match status" value="1"/>
</dbReference>
<evidence type="ECO:0000256" key="1">
    <source>
        <dbReference type="ARBA" id="ARBA00005995"/>
    </source>
</evidence>
<feature type="domain" description="Amine oxidase" evidence="2">
    <location>
        <begin position="2"/>
        <end position="215"/>
    </location>
</feature>